<proteinExistence type="predicted"/>
<reference evidence="1" key="3">
    <citation type="submission" date="2025-09" db="UniProtKB">
        <authorList>
            <consortium name="Ensembl"/>
        </authorList>
    </citation>
    <scope>IDENTIFICATION</scope>
</reference>
<sequence>MFVMGKDTDDAHRPSAQQSHKNKHAVCVDFFMSDALEKQQKQSGLFTAQHARAVVSYMECSKPPGIYSMRLLSSRHQATLAEALSDDSMDYTCSCINCPGQAGSLMWGSRRAGLLPRNSLTS</sequence>
<name>A0AAY5KH08_ESOLU</name>
<accession>A0AAY5KH08</accession>
<protein>
    <submittedName>
        <fullName evidence="1">Uncharacterized protein</fullName>
    </submittedName>
</protein>
<evidence type="ECO:0000313" key="1">
    <source>
        <dbReference type="Ensembl" id="ENSELUP00000088393.1"/>
    </source>
</evidence>
<dbReference type="AlphaFoldDB" id="A0AAY5KH08"/>
<reference evidence="1" key="2">
    <citation type="submission" date="2025-08" db="UniProtKB">
        <authorList>
            <consortium name="Ensembl"/>
        </authorList>
    </citation>
    <scope>IDENTIFICATION</scope>
</reference>
<dbReference type="Ensembl" id="ENSELUT00000106163.1">
    <property type="protein sequence ID" value="ENSELUP00000088393.1"/>
    <property type="gene ID" value="ENSELUG00000042294.1"/>
</dbReference>
<organism evidence="1 2">
    <name type="scientific">Esox lucius</name>
    <name type="common">Northern pike</name>
    <dbReference type="NCBI Taxonomy" id="8010"/>
    <lineage>
        <taxon>Eukaryota</taxon>
        <taxon>Metazoa</taxon>
        <taxon>Chordata</taxon>
        <taxon>Craniata</taxon>
        <taxon>Vertebrata</taxon>
        <taxon>Euteleostomi</taxon>
        <taxon>Actinopterygii</taxon>
        <taxon>Neopterygii</taxon>
        <taxon>Teleostei</taxon>
        <taxon>Protacanthopterygii</taxon>
        <taxon>Esociformes</taxon>
        <taxon>Esocidae</taxon>
        <taxon>Esox</taxon>
    </lineage>
</organism>
<keyword evidence="2" id="KW-1185">Reference proteome</keyword>
<evidence type="ECO:0000313" key="2">
    <source>
        <dbReference type="Proteomes" id="UP000265140"/>
    </source>
</evidence>
<reference evidence="1 2" key="1">
    <citation type="submission" date="2020-02" db="EMBL/GenBank/DDBJ databases">
        <title>Esox lucius (northern pike) genome, fEsoLuc1, primary haplotype.</title>
        <authorList>
            <person name="Myers G."/>
            <person name="Karagic N."/>
            <person name="Meyer A."/>
            <person name="Pippel M."/>
            <person name="Reichard M."/>
            <person name="Winkler S."/>
            <person name="Tracey A."/>
            <person name="Sims Y."/>
            <person name="Howe K."/>
            <person name="Rhie A."/>
            <person name="Formenti G."/>
            <person name="Durbin R."/>
            <person name="Fedrigo O."/>
            <person name="Jarvis E.D."/>
        </authorList>
    </citation>
    <scope>NUCLEOTIDE SEQUENCE [LARGE SCALE GENOMIC DNA]</scope>
</reference>
<dbReference type="Proteomes" id="UP000265140">
    <property type="component" value="Chromosome 11"/>
</dbReference>